<evidence type="ECO:0000256" key="1">
    <source>
        <dbReference type="ARBA" id="ARBA00006795"/>
    </source>
</evidence>
<reference evidence="6" key="1">
    <citation type="submission" date="2013-05" db="EMBL/GenBank/DDBJ databases">
        <title>The Genome sequence of Mucor circinelloides f. circinelloides 1006PhL.</title>
        <authorList>
            <consortium name="The Broad Institute Genomics Platform"/>
            <person name="Cuomo C."/>
            <person name="Earl A."/>
            <person name="Findley K."/>
            <person name="Lee S.C."/>
            <person name="Walker B."/>
            <person name="Young S."/>
            <person name="Zeng Q."/>
            <person name="Gargeya S."/>
            <person name="Fitzgerald M."/>
            <person name="Haas B."/>
            <person name="Abouelleil A."/>
            <person name="Allen A.W."/>
            <person name="Alvarado L."/>
            <person name="Arachchi H.M."/>
            <person name="Berlin A.M."/>
            <person name="Chapman S.B."/>
            <person name="Gainer-Dewar J."/>
            <person name="Goldberg J."/>
            <person name="Griggs A."/>
            <person name="Gujja S."/>
            <person name="Hansen M."/>
            <person name="Howarth C."/>
            <person name="Imamovic A."/>
            <person name="Ireland A."/>
            <person name="Larimer J."/>
            <person name="McCowan C."/>
            <person name="Murphy C."/>
            <person name="Pearson M."/>
            <person name="Poon T.W."/>
            <person name="Priest M."/>
            <person name="Roberts A."/>
            <person name="Saif S."/>
            <person name="Shea T."/>
            <person name="Sisk P."/>
            <person name="Sykes S."/>
            <person name="Wortman J."/>
            <person name="Nusbaum C."/>
            <person name="Birren B."/>
        </authorList>
    </citation>
    <scope>NUCLEOTIDE SEQUENCE [LARGE SCALE GENOMIC DNA]</scope>
    <source>
        <strain evidence="6">1006PhL</strain>
    </source>
</reference>
<evidence type="ECO:0000259" key="3">
    <source>
        <dbReference type="Pfam" id="PF04676"/>
    </source>
</evidence>
<feature type="compositionally biased region" description="Basic residues" evidence="2">
    <location>
        <begin position="25"/>
        <end position="40"/>
    </location>
</feature>
<dbReference type="Proteomes" id="UP000014254">
    <property type="component" value="Unassembled WGS sequence"/>
</dbReference>
<evidence type="ECO:0000259" key="4">
    <source>
        <dbReference type="Pfam" id="PF04677"/>
    </source>
</evidence>
<feature type="compositionally biased region" description="Basic and acidic residues" evidence="2">
    <location>
        <begin position="225"/>
        <end position="246"/>
    </location>
</feature>
<feature type="region of interest" description="Disordered" evidence="2">
    <location>
        <begin position="177"/>
        <end position="196"/>
    </location>
</feature>
<feature type="region of interest" description="Disordered" evidence="2">
    <location>
        <begin position="1"/>
        <end position="100"/>
    </location>
</feature>
<dbReference type="Pfam" id="PF04676">
    <property type="entry name" value="CwfJ_C_2"/>
    <property type="match status" value="1"/>
</dbReference>
<dbReference type="EMBL" id="KE123927">
    <property type="protein sequence ID" value="EPB89930.1"/>
    <property type="molecule type" value="Genomic_DNA"/>
</dbReference>
<dbReference type="InterPro" id="IPR036265">
    <property type="entry name" value="HIT-like_sf"/>
</dbReference>
<dbReference type="FunCoup" id="S2KCC6">
    <property type="interactions" value="109"/>
</dbReference>
<protein>
    <recommendedName>
        <fullName evidence="7">CWF19-like protein 2</fullName>
    </recommendedName>
</protein>
<feature type="compositionally biased region" description="Basic and acidic residues" evidence="2">
    <location>
        <begin position="178"/>
        <end position="196"/>
    </location>
</feature>
<dbReference type="GO" id="GO:0071014">
    <property type="term" value="C:post-mRNA release spliceosomal complex"/>
    <property type="evidence" value="ECO:0007669"/>
    <property type="project" value="TreeGrafter"/>
</dbReference>
<dbReference type="SUPFAM" id="SSF54197">
    <property type="entry name" value="HIT-like"/>
    <property type="match status" value="1"/>
</dbReference>
<gene>
    <name evidence="5" type="ORF">HMPREF1544_03178</name>
</gene>
<evidence type="ECO:0000256" key="2">
    <source>
        <dbReference type="SAM" id="MobiDB-lite"/>
    </source>
</evidence>
<dbReference type="VEuPathDB" id="FungiDB:HMPREF1544_03178"/>
<dbReference type="InParanoid" id="S2KCC6"/>
<feature type="domain" description="Cwf19-like protein C-terminal" evidence="3">
    <location>
        <begin position="604"/>
        <end position="698"/>
    </location>
</feature>
<dbReference type="OrthoDB" id="2113965at2759"/>
<organism evidence="5 6">
    <name type="scientific">Mucor circinelloides f. circinelloides (strain 1006PhL)</name>
    <name type="common">Mucormycosis agent</name>
    <name type="synonym">Calyptromyces circinelloides</name>
    <dbReference type="NCBI Taxonomy" id="1220926"/>
    <lineage>
        <taxon>Eukaryota</taxon>
        <taxon>Fungi</taxon>
        <taxon>Fungi incertae sedis</taxon>
        <taxon>Mucoromycota</taxon>
        <taxon>Mucoromycotina</taxon>
        <taxon>Mucoromycetes</taxon>
        <taxon>Mucorales</taxon>
        <taxon>Mucorineae</taxon>
        <taxon>Mucoraceae</taxon>
        <taxon>Mucor</taxon>
    </lineage>
</organism>
<accession>S2KCC6</accession>
<evidence type="ECO:0008006" key="7">
    <source>
        <dbReference type="Google" id="ProtNLM"/>
    </source>
</evidence>
<comment type="similarity">
    <text evidence="1">Belongs to the CWF19 family.</text>
</comment>
<feature type="compositionally biased region" description="Basic residues" evidence="2">
    <location>
        <begin position="1"/>
        <end position="14"/>
    </location>
</feature>
<dbReference type="GO" id="GO:0000398">
    <property type="term" value="P:mRNA splicing, via spliceosome"/>
    <property type="evidence" value="ECO:0007669"/>
    <property type="project" value="TreeGrafter"/>
</dbReference>
<evidence type="ECO:0000313" key="5">
    <source>
        <dbReference type="EMBL" id="EPB89930.1"/>
    </source>
</evidence>
<dbReference type="Gene3D" id="3.30.428.10">
    <property type="entry name" value="HIT-like"/>
    <property type="match status" value="1"/>
</dbReference>
<feature type="compositionally biased region" description="Pro residues" evidence="2">
    <location>
        <begin position="269"/>
        <end position="295"/>
    </location>
</feature>
<sequence>MGDHKHKKERKSSKREHSSSSSSRDHKKHKKSSSSSRHKHEKEQEIDYSDPSLWVEAGDNGVHSEITPADYLKSQQQANEAKEQQQDDTSFSMLPKEQDARHGWMLDGGLDFGAMGSARIREQDKPKANPDFPKVSERELNQHLVQGVKFEDYPDEEKKSIKFGDAGSNWRMMKLKRAKEQAQDEGRSLREVGIEKYGSVEKFEEALAEREYLDNKRGSGSSTSRRGDDRRSRDRDYDDRRSDGRKSHDRGRRYMFTDTDSQQKSFKRPSPPPPRYQMQPTPTPSAPAPPPPTPAPIIPQIAMPAPIQALTRDQLNKLNSKIVKAKLMGSDNVEALEKEYQMELEKFEQAENTVQVLPQLDSQGRLYDYALKQGNPEQQALKGKKKYEGTHDKMTGERLRYGTSDDTLSLAEMVRQEKGGNSRSSNMDMEFANRIMADAAFENNLDYMDDKADIMASKKGATEEQKMRRAVTDYKRTQETLSKCKFCYQDGNPPQLAMISLGTTCYLALPNVQELTPGNCLIVPIQHVSSTLECDDDVWTEIRNFQKCLMKMFHEQGKGVVFMETVINLRQQRHAVIEAVPIPYGVYEDAPAYFKEAIMASGEEWSQHKKIIDTSVRGFRHSMVPNLPYFHVWCGLDKGYGHVIENTKDFPYWFGKEVIAGMMDLGPELWRKPRYHHASENHARQQAFLKSWEKWDWTKALE</sequence>
<name>S2KCC6_MUCC1</name>
<keyword evidence="6" id="KW-1185">Reference proteome</keyword>
<dbReference type="PANTHER" id="PTHR12072">
    <property type="entry name" value="CWF19, CELL CYCLE CONTROL PROTEIN"/>
    <property type="match status" value="1"/>
</dbReference>
<dbReference type="eggNOG" id="KOG2477">
    <property type="taxonomic scope" value="Eukaryota"/>
</dbReference>
<dbReference type="OMA" id="FMKCLTR"/>
<proteinExistence type="inferred from homology"/>
<dbReference type="InterPro" id="IPR006768">
    <property type="entry name" value="Cwf19-like_C_dom-1"/>
</dbReference>
<feature type="domain" description="Cwf19-like C-terminal" evidence="4">
    <location>
        <begin position="473"/>
        <end position="595"/>
    </location>
</feature>
<dbReference type="AlphaFoldDB" id="S2KCC6"/>
<dbReference type="PANTHER" id="PTHR12072:SF5">
    <property type="entry name" value="CWF19-LIKE PROTEIN 2"/>
    <property type="match status" value="1"/>
</dbReference>
<dbReference type="Pfam" id="PF04677">
    <property type="entry name" value="CwfJ_C_1"/>
    <property type="match status" value="1"/>
</dbReference>
<dbReference type="InterPro" id="IPR006767">
    <property type="entry name" value="Cwf19-like_C_dom-2"/>
</dbReference>
<dbReference type="InterPro" id="IPR040194">
    <property type="entry name" value="Cwf19-like"/>
</dbReference>
<dbReference type="STRING" id="1220926.S2KCC6"/>
<feature type="region of interest" description="Disordered" evidence="2">
    <location>
        <begin position="210"/>
        <end position="295"/>
    </location>
</feature>
<evidence type="ECO:0000313" key="6">
    <source>
        <dbReference type="Proteomes" id="UP000014254"/>
    </source>
</evidence>